<feature type="transmembrane region" description="Helical" evidence="1">
    <location>
        <begin position="404"/>
        <end position="428"/>
    </location>
</feature>
<feature type="transmembrane region" description="Helical" evidence="1">
    <location>
        <begin position="782"/>
        <end position="803"/>
    </location>
</feature>
<protein>
    <submittedName>
        <fullName evidence="2">YfhO family protein</fullName>
    </submittedName>
</protein>
<reference evidence="3" key="1">
    <citation type="journal article" date="2019" name="Int. J. Syst. Evol. Microbiol.">
        <title>The Global Catalogue of Microorganisms (GCM) 10K type strain sequencing project: providing services to taxonomists for standard genome sequencing and annotation.</title>
        <authorList>
            <consortium name="The Broad Institute Genomics Platform"/>
            <consortium name="The Broad Institute Genome Sequencing Center for Infectious Disease"/>
            <person name="Wu L."/>
            <person name="Ma J."/>
        </authorList>
    </citation>
    <scope>NUCLEOTIDE SEQUENCE [LARGE SCALE GENOMIC DNA]</scope>
    <source>
        <strain evidence="3">KCTC 19812</strain>
    </source>
</reference>
<keyword evidence="3" id="KW-1185">Reference proteome</keyword>
<feature type="transmembrane region" description="Helical" evidence="1">
    <location>
        <begin position="367"/>
        <end position="384"/>
    </location>
</feature>
<feature type="transmembrane region" description="Helical" evidence="1">
    <location>
        <begin position="125"/>
        <end position="143"/>
    </location>
</feature>
<feature type="transmembrane region" description="Helical" evidence="1">
    <location>
        <begin position="342"/>
        <end position="360"/>
    </location>
</feature>
<feature type="transmembrane region" description="Helical" evidence="1">
    <location>
        <begin position="490"/>
        <end position="509"/>
    </location>
</feature>
<dbReference type="InterPro" id="IPR018580">
    <property type="entry name" value="Uncharacterised_YfhO"/>
</dbReference>
<evidence type="ECO:0000313" key="2">
    <source>
        <dbReference type="EMBL" id="MFD2201426.1"/>
    </source>
</evidence>
<keyword evidence="1" id="KW-1133">Transmembrane helix</keyword>
<organism evidence="2 3">
    <name type="scientific">Shivajiella indica</name>
    <dbReference type="NCBI Taxonomy" id="872115"/>
    <lineage>
        <taxon>Bacteria</taxon>
        <taxon>Pseudomonadati</taxon>
        <taxon>Bacteroidota</taxon>
        <taxon>Cytophagia</taxon>
        <taxon>Cytophagales</taxon>
        <taxon>Cyclobacteriaceae</taxon>
        <taxon>Shivajiella</taxon>
    </lineage>
</organism>
<sequence length="810" mass="90585">MQINIKKDILPHLIGVVLFYLVVVFYFSPAVFDGKIIFQYDILQWEGASKEILDYRQNNGEEALWATRLFSGMPAYLVSFEVPGDITNLLTKIITLGLPHPVNSLFFGMVSMYILLLSFKVRPEFSIGGAIAFAFNSFHIISLEAGHNAKIWAICLIPLILAGIHLAFQRKYLLGLALFTFGLMLQLKFNHLQITYYTVIIVVIYGLGELISTFKSKGFVYFGKAALVLILGLLLAVGANLSRFLSVLEYSPFSTRGPSNISSVEKSQGGLDKDYAFNWSQGKLETLTLLVPYLYGGGSTEQLPKDSNTENALRANGIDANQSRDFISNARTYWGDQPGTGGPIYGGAVMLFALVVGIIFAPRKLKIVFLTITLLSILLAWGKNLEWFNYTIFDHLPGYNKFRAVTMGLAMALFSIPVLGSLGMEYLFRTRQKDQINRGLFIALGCTAGLAALIWLFAGMFSFRAPVDSNFPNWLAEALMDDRKSMLKNSALKSLIFITLAAAAVWAALKNKISTELAGATIALLLIIDLWNVNRRYLNEESFKYNPSEQFFTKSPADEKILSDKDYYRVLNLDNPFNEARTSYYHNSIGGYHGAKMKRYQELIENVLGPEMQVFIQKAQEGEFDWESLKGLNMLNTKYILAGRGENAVFQNPEANGVAWFPTSIQPVMTNDDELKQISNLDTKTIATVNESEFGKQTVGSGKVTLSQREPYELAYQVDAEKGGLVVFSEIYYPKGWKAFVNGEEVPILRTNYLLRGIQVPDGKSTIIMRFEPSSYLKTKNIVVIIQYLISLLLIGAISITLLKNNNPKK</sequence>
<dbReference type="EMBL" id="JBHUIV010000010">
    <property type="protein sequence ID" value="MFD2201426.1"/>
    <property type="molecule type" value="Genomic_DNA"/>
</dbReference>
<gene>
    <name evidence="2" type="ORF">ACFSKV_07600</name>
</gene>
<dbReference type="Pfam" id="PF09586">
    <property type="entry name" value="YfhO"/>
    <property type="match status" value="1"/>
</dbReference>
<evidence type="ECO:0000256" key="1">
    <source>
        <dbReference type="SAM" id="Phobius"/>
    </source>
</evidence>
<feature type="transmembrane region" description="Helical" evidence="1">
    <location>
        <begin position="226"/>
        <end position="245"/>
    </location>
</feature>
<feature type="transmembrane region" description="Helical" evidence="1">
    <location>
        <begin position="440"/>
        <end position="463"/>
    </location>
</feature>
<dbReference type="Proteomes" id="UP001597414">
    <property type="component" value="Unassembled WGS sequence"/>
</dbReference>
<keyword evidence="1" id="KW-0812">Transmembrane</keyword>
<feature type="transmembrane region" description="Helical" evidence="1">
    <location>
        <begin position="195"/>
        <end position="214"/>
    </location>
</feature>
<name>A0ABW5B8A2_9BACT</name>
<evidence type="ECO:0000313" key="3">
    <source>
        <dbReference type="Proteomes" id="UP001597414"/>
    </source>
</evidence>
<feature type="transmembrane region" description="Helical" evidence="1">
    <location>
        <begin position="98"/>
        <end position="118"/>
    </location>
</feature>
<feature type="transmembrane region" description="Helical" evidence="1">
    <location>
        <begin position="149"/>
        <end position="167"/>
    </location>
</feature>
<dbReference type="PANTHER" id="PTHR38454">
    <property type="entry name" value="INTEGRAL MEMBRANE PROTEIN-RELATED"/>
    <property type="match status" value="1"/>
</dbReference>
<dbReference type="PANTHER" id="PTHR38454:SF1">
    <property type="entry name" value="INTEGRAL MEMBRANE PROTEIN"/>
    <property type="match status" value="1"/>
</dbReference>
<feature type="transmembrane region" description="Helical" evidence="1">
    <location>
        <begin position="12"/>
        <end position="32"/>
    </location>
</feature>
<accession>A0ABW5B8A2</accession>
<dbReference type="RefSeq" id="WP_380801344.1">
    <property type="nucleotide sequence ID" value="NZ_JBHUIV010000010.1"/>
</dbReference>
<comment type="caution">
    <text evidence="2">The sequence shown here is derived from an EMBL/GenBank/DDBJ whole genome shotgun (WGS) entry which is preliminary data.</text>
</comment>
<proteinExistence type="predicted"/>
<keyword evidence="1" id="KW-0472">Membrane</keyword>